<dbReference type="Proteomes" id="UP001596353">
    <property type="component" value="Unassembled WGS sequence"/>
</dbReference>
<protein>
    <recommendedName>
        <fullName evidence="3">DUF2267 domain-containing protein</fullName>
    </recommendedName>
</protein>
<comment type="caution">
    <text evidence="1">The sequence shown here is derived from an EMBL/GenBank/DDBJ whole genome shotgun (WGS) entry which is preliminary data.</text>
</comment>
<dbReference type="EMBL" id="JBHSWG010000001">
    <property type="protein sequence ID" value="MFC6760564.1"/>
    <property type="molecule type" value="Genomic_DNA"/>
</dbReference>
<evidence type="ECO:0000313" key="1">
    <source>
        <dbReference type="EMBL" id="MFC6760564.1"/>
    </source>
</evidence>
<keyword evidence="2" id="KW-1185">Reference proteome</keyword>
<sequence length="163" mass="17008">MKLSVNEVIGLAARAARGAGAPPAQAAAFGRAAMFHLAAERAEGTLTAALEALPRGPILTLPLVFIRVLTEECSDTPLPPDVATELMQSYAEAQTFLTTLHPEGPQLQITVDRKSASPGPAISRITMSEDLFTLLNHLAARILVPESEASRIGGAGAGLTDND</sequence>
<name>A0ABW2B4A8_9RHOB</name>
<accession>A0ABW2B4A8</accession>
<reference evidence="2" key="1">
    <citation type="journal article" date="2019" name="Int. J. Syst. Evol. Microbiol.">
        <title>The Global Catalogue of Microorganisms (GCM) 10K type strain sequencing project: providing services to taxonomists for standard genome sequencing and annotation.</title>
        <authorList>
            <consortium name="The Broad Institute Genomics Platform"/>
            <consortium name="The Broad Institute Genome Sequencing Center for Infectious Disease"/>
            <person name="Wu L."/>
            <person name="Ma J."/>
        </authorList>
    </citation>
    <scope>NUCLEOTIDE SEQUENCE [LARGE SCALE GENOMIC DNA]</scope>
    <source>
        <strain evidence="2">CCUG 66188</strain>
    </source>
</reference>
<gene>
    <name evidence="1" type="ORF">ACFQFQ_15445</name>
</gene>
<evidence type="ECO:0000313" key="2">
    <source>
        <dbReference type="Proteomes" id="UP001596353"/>
    </source>
</evidence>
<proteinExistence type="predicted"/>
<evidence type="ECO:0008006" key="3">
    <source>
        <dbReference type="Google" id="ProtNLM"/>
    </source>
</evidence>
<organism evidence="1 2">
    <name type="scientific">Sulfitobacter porphyrae</name>
    <dbReference type="NCBI Taxonomy" id="1246864"/>
    <lineage>
        <taxon>Bacteria</taxon>
        <taxon>Pseudomonadati</taxon>
        <taxon>Pseudomonadota</taxon>
        <taxon>Alphaproteobacteria</taxon>
        <taxon>Rhodobacterales</taxon>
        <taxon>Roseobacteraceae</taxon>
        <taxon>Sulfitobacter</taxon>
    </lineage>
</organism>